<dbReference type="Gene3D" id="2.30.38.10">
    <property type="entry name" value="Luciferase, Domain 3"/>
    <property type="match status" value="1"/>
</dbReference>
<feature type="compositionally biased region" description="Low complexity" evidence="3">
    <location>
        <begin position="512"/>
        <end position="522"/>
    </location>
</feature>
<evidence type="ECO:0000256" key="2">
    <source>
        <dbReference type="ARBA" id="ARBA00022553"/>
    </source>
</evidence>
<evidence type="ECO:0000256" key="1">
    <source>
        <dbReference type="ARBA" id="ARBA00022450"/>
    </source>
</evidence>
<dbReference type="InterPro" id="IPR009081">
    <property type="entry name" value="PP-bd_ACP"/>
</dbReference>
<dbReference type="Pfam" id="PF00550">
    <property type="entry name" value="PP-binding"/>
    <property type="match status" value="1"/>
</dbReference>
<dbReference type="SMART" id="SM00823">
    <property type="entry name" value="PKS_PP"/>
    <property type="match status" value="1"/>
</dbReference>
<proteinExistence type="predicted"/>
<evidence type="ECO:0000313" key="6">
    <source>
        <dbReference type="Proteomes" id="UP001595824"/>
    </source>
</evidence>
<dbReference type="Gene3D" id="3.40.50.980">
    <property type="match status" value="2"/>
</dbReference>
<feature type="region of interest" description="Disordered" evidence="3">
    <location>
        <begin position="595"/>
        <end position="615"/>
    </location>
</feature>
<keyword evidence="2" id="KW-0597">Phosphoprotein</keyword>
<accession>A0ABV8THI0</accession>
<dbReference type="SUPFAM" id="SSF56801">
    <property type="entry name" value="Acetyl-CoA synthetase-like"/>
    <property type="match status" value="1"/>
</dbReference>
<name>A0ABV8THI0_9ACTN</name>
<dbReference type="PROSITE" id="PS00455">
    <property type="entry name" value="AMP_BINDING"/>
    <property type="match status" value="1"/>
</dbReference>
<dbReference type="PROSITE" id="PS50075">
    <property type="entry name" value="CARRIER"/>
    <property type="match status" value="1"/>
</dbReference>
<dbReference type="Pfam" id="PF13193">
    <property type="entry name" value="AMP-binding_C"/>
    <property type="match status" value="1"/>
</dbReference>
<feature type="domain" description="Carrier" evidence="4">
    <location>
        <begin position="520"/>
        <end position="595"/>
    </location>
</feature>
<sequence>MPKPAARHQDGSLSDLFAQHVVRRPDAPALTHGSVTLTYRQLDRVTNSLAIRLRDRGVRPGRLVAILADRGIGVVLGMLATVKAGGAYVALDPAQPAARLRLILQESEPVALLTEADADDPSGLGIPVLTAAAHLGQGVRDDAALDVRTDGGAGPEDLAYVVYTSGSTGTPKGICTTHRNVVLRTRDADYLTFEAGDRVAQISNAAFDAATVEVWGALLNGGELIGFDRDTILSPGRLASALRERRIDTVVMATPLFNQLAGDDPATFATVSQILVGGDVLAVDQANAVAALPGCHLVNGYGPAECTTIATAHRVRPMPADQVRVPIGEPVSHTTCYVLDDELRPVPAGETGQLHVGGAGVASGYLGRPDLTKERFLPDPFAAGPGARMYATGDLVRVLPDGSLDFLGRADFQVKIRGFRVETNEVDAALLRHPGIREAVTVAGTDARSGDRTLLSYYVGAGEETPDTAGLRAFLRDRLPDYMIPARLTRLPELPKNANMKIDRERLPAPEAPAAPADPAGADTMDDEIAALMGGLLDVPGVGHEENFFEVGGQSMLAIRLLTQVSRRFGADMTLAEFFEDPTVRGIAAHVRGAAASDPVPAGSVPAAGSGDVRP</sequence>
<keyword evidence="1" id="KW-0596">Phosphopantetheine</keyword>
<reference evidence="6" key="1">
    <citation type="journal article" date="2019" name="Int. J. Syst. Evol. Microbiol.">
        <title>The Global Catalogue of Microorganisms (GCM) 10K type strain sequencing project: providing services to taxonomists for standard genome sequencing and annotation.</title>
        <authorList>
            <consortium name="The Broad Institute Genomics Platform"/>
            <consortium name="The Broad Institute Genome Sequencing Center for Infectious Disease"/>
            <person name="Wu L."/>
            <person name="Ma J."/>
        </authorList>
    </citation>
    <scope>NUCLEOTIDE SEQUENCE [LARGE SCALE GENOMIC DNA]</scope>
    <source>
        <strain evidence="6">PCU 347</strain>
    </source>
</reference>
<dbReference type="NCBIfam" id="TIGR01733">
    <property type="entry name" value="AA-adenyl-dom"/>
    <property type="match status" value="1"/>
</dbReference>
<gene>
    <name evidence="5" type="ORF">ACFPC0_20565</name>
</gene>
<dbReference type="InterPro" id="IPR036736">
    <property type="entry name" value="ACP-like_sf"/>
</dbReference>
<dbReference type="RefSeq" id="WP_381740923.1">
    <property type="nucleotide sequence ID" value="NZ_JBHSDP010000021.1"/>
</dbReference>
<dbReference type="Proteomes" id="UP001595824">
    <property type="component" value="Unassembled WGS sequence"/>
</dbReference>
<dbReference type="InterPro" id="IPR020845">
    <property type="entry name" value="AMP-binding_CS"/>
</dbReference>
<evidence type="ECO:0000256" key="3">
    <source>
        <dbReference type="SAM" id="MobiDB-lite"/>
    </source>
</evidence>
<keyword evidence="6" id="KW-1185">Reference proteome</keyword>
<evidence type="ECO:0000259" key="4">
    <source>
        <dbReference type="PROSITE" id="PS50075"/>
    </source>
</evidence>
<dbReference type="CDD" id="cd12117">
    <property type="entry name" value="A_NRPS_Srf_like"/>
    <property type="match status" value="1"/>
</dbReference>
<dbReference type="PANTHER" id="PTHR45527:SF1">
    <property type="entry name" value="FATTY ACID SYNTHASE"/>
    <property type="match status" value="1"/>
</dbReference>
<dbReference type="EMBL" id="JBHSDP010000021">
    <property type="protein sequence ID" value="MFC4330133.1"/>
    <property type="molecule type" value="Genomic_DNA"/>
</dbReference>
<protein>
    <submittedName>
        <fullName evidence="5">Non-ribosomal peptide synthetase</fullName>
    </submittedName>
</protein>
<dbReference type="InterPro" id="IPR000873">
    <property type="entry name" value="AMP-dep_synth/lig_dom"/>
</dbReference>
<evidence type="ECO:0000313" key="5">
    <source>
        <dbReference type="EMBL" id="MFC4330133.1"/>
    </source>
</evidence>
<dbReference type="Gene3D" id="3.30.300.30">
    <property type="match status" value="1"/>
</dbReference>
<dbReference type="InterPro" id="IPR045851">
    <property type="entry name" value="AMP-bd_C_sf"/>
</dbReference>
<organism evidence="5 6">
    <name type="scientific">Streptomyces andamanensis</name>
    <dbReference type="NCBI Taxonomy" id="1565035"/>
    <lineage>
        <taxon>Bacteria</taxon>
        <taxon>Bacillati</taxon>
        <taxon>Actinomycetota</taxon>
        <taxon>Actinomycetes</taxon>
        <taxon>Kitasatosporales</taxon>
        <taxon>Streptomycetaceae</taxon>
        <taxon>Streptomyces</taxon>
    </lineage>
</organism>
<comment type="caution">
    <text evidence="5">The sequence shown here is derived from an EMBL/GenBank/DDBJ whole genome shotgun (WGS) entry which is preliminary data.</text>
</comment>
<dbReference type="Pfam" id="PF00501">
    <property type="entry name" value="AMP-binding"/>
    <property type="match status" value="1"/>
</dbReference>
<dbReference type="Gene3D" id="1.10.1200.10">
    <property type="entry name" value="ACP-like"/>
    <property type="match status" value="1"/>
</dbReference>
<dbReference type="PANTHER" id="PTHR45527">
    <property type="entry name" value="NONRIBOSOMAL PEPTIDE SYNTHETASE"/>
    <property type="match status" value="1"/>
</dbReference>
<dbReference type="InterPro" id="IPR025110">
    <property type="entry name" value="AMP-bd_C"/>
</dbReference>
<dbReference type="InterPro" id="IPR020806">
    <property type="entry name" value="PKS_PP-bd"/>
</dbReference>
<feature type="region of interest" description="Disordered" evidence="3">
    <location>
        <begin position="504"/>
        <end position="523"/>
    </location>
</feature>
<dbReference type="SUPFAM" id="SSF47336">
    <property type="entry name" value="ACP-like"/>
    <property type="match status" value="1"/>
</dbReference>
<dbReference type="InterPro" id="IPR010071">
    <property type="entry name" value="AA_adenyl_dom"/>
</dbReference>